<evidence type="ECO:0000313" key="1">
    <source>
        <dbReference type="EMBL" id="KAG2984715.1"/>
    </source>
</evidence>
<reference evidence="1" key="1">
    <citation type="submission" date="2018-10" db="EMBL/GenBank/DDBJ databases">
        <title>Effector identification in a new, highly contiguous assembly of the strawberry crown rot pathogen Phytophthora cactorum.</title>
        <authorList>
            <person name="Armitage A.D."/>
            <person name="Nellist C.F."/>
            <person name="Bates H."/>
            <person name="Vickerstaff R.J."/>
            <person name="Harrison R.J."/>
        </authorList>
    </citation>
    <scope>NUCLEOTIDE SEQUENCE</scope>
    <source>
        <strain evidence="1">P415</strain>
    </source>
</reference>
<dbReference type="AlphaFoldDB" id="A0A8T1G340"/>
<protein>
    <submittedName>
        <fullName evidence="1">Uncharacterized protein</fullName>
    </submittedName>
</protein>
<name>A0A8T1G340_9STRA</name>
<evidence type="ECO:0000313" key="2">
    <source>
        <dbReference type="Proteomes" id="UP000697107"/>
    </source>
</evidence>
<organism evidence="1 2">
    <name type="scientific">Phytophthora cactorum</name>
    <dbReference type="NCBI Taxonomy" id="29920"/>
    <lineage>
        <taxon>Eukaryota</taxon>
        <taxon>Sar</taxon>
        <taxon>Stramenopiles</taxon>
        <taxon>Oomycota</taxon>
        <taxon>Peronosporomycetes</taxon>
        <taxon>Peronosporales</taxon>
        <taxon>Peronosporaceae</taxon>
        <taxon>Phytophthora</taxon>
    </lineage>
</organism>
<accession>A0A8T1G340</accession>
<gene>
    <name evidence="1" type="ORF">PC118_g8718</name>
</gene>
<dbReference type="Proteomes" id="UP000697107">
    <property type="component" value="Unassembled WGS sequence"/>
</dbReference>
<sequence length="86" mass="9671">MMEHVVSSPTLTWMTPRSIWEQSSVSNRSVQYHSLPTVPRPLSVEYLHSVLPRECVYESRNPEAGRTKDTHGVEPLELGGVVRPSA</sequence>
<comment type="caution">
    <text evidence="1">The sequence shown here is derived from an EMBL/GenBank/DDBJ whole genome shotgun (WGS) entry which is preliminary data.</text>
</comment>
<dbReference type="EMBL" id="RCML01000227">
    <property type="protein sequence ID" value="KAG2984715.1"/>
    <property type="molecule type" value="Genomic_DNA"/>
</dbReference>
<proteinExistence type="predicted"/>